<dbReference type="AlphaFoldDB" id="A0A224XD86"/>
<dbReference type="InterPro" id="IPR013830">
    <property type="entry name" value="SGNH_hydro"/>
</dbReference>
<name>A0A224XD86_9LACT</name>
<dbReference type="PANTHER" id="PTHR30383:SF5">
    <property type="entry name" value="SGNH HYDROLASE-TYPE ESTERASE DOMAIN-CONTAINING PROTEIN"/>
    <property type="match status" value="1"/>
</dbReference>
<feature type="domain" description="SGNH hydrolase-type esterase" evidence="1">
    <location>
        <begin position="52"/>
        <end position="212"/>
    </location>
</feature>
<reference evidence="3" key="1">
    <citation type="submission" date="2017-08" db="EMBL/GenBank/DDBJ databases">
        <title>Draft genome sequence of Lactococcus sp. strain Rs-Y01, isolated from the gut of the lower termite Reticulitermes speratus.</title>
        <authorList>
            <person name="Ohkuma M."/>
            <person name="Yuki M."/>
        </authorList>
    </citation>
    <scope>NUCLEOTIDE SEQUENCE [LARGE SCALE GENOMIC DNA]</scope>
    <source>
        <strain evidence="3">Rs-Y01</strain>
    </source>
</reference>
<keyword evidence="3" id="KW-1185">Reference proteome</keyword>
<dbReference type="OrthoDB" id="2513075at2"/>
<comment type="caution">
    <text evidence="2">The sequence shown here is derived from an EMBL/GenBank/DDBJ whole genome shotgun (WGS) entry which is preliminary data.</text>
</comment>
<evidence type="ECO:0000313" key="2">
    <source>
        <dbReference type="EMBL" id="GAX47573.1"/>
    </source>
</evidence>
<dbReference type="EMBL" id="BEDT01000002">
    <property type="protein sequence ID" value="GAX47573.1"/>
    <property type="molecule type" value="Genomic_DNA"/>
</dbReference>
<dbReference type="PANTHER" id="PTHR30383">
    <property type="entry name" value="THIOESTERASE 1/PROTEASE 1/LYSOPHOSPHOLIPASE L1"/>
    <property type="match status" value="1"/>
</dbReference>
<dbReference type="RefSeq" id="WP_094784611.1">
    <property type="nucleotide sequence ID" value="NZ_BEDT01000002.1"/>
</dbReference>
<dbReference type="Gene3D" id="3.40.50.1110">
    <property type="entry name" value="SGNH hydrolase"/>
    <property type="match status" value="1"/>
</dbReference>
<evidence type="ECO:0000259" key="1">
    <source>
        <dbReference type="Pfam" id="PF13472"/>
    </source>
</evidence>
<dbReference type="Proteomes" id="UP000218689">
    <property type="component" value="Unassembled WGS sequence"/>
</dbReference>
<evidence type="ECO:0000313" key="3">
    <source>
        <dbReference type="Proteomes" id="UP000218689"/>
    </source>
</evidence>
<proteinExistence type="predicted"/>
<dbReference type="Pfam" id="PF13472">
    <property type="entry name" value="Lipase_GDSL_2"/>
    <property type="match status" value="1"/>
</dbReference>
<dbReference type="InterPro" id="IPR036514">
    <property type="entry name" value="SGNH_hydro_sf"/>
</dbReference>
<dbReference type="GO" id="GO:0004622">
    <property type="term" value="F:phosphatidylcholine lysophospholipase activity"/>
    <property type="evidence" value="ECO:0007669"/>
    <property type="project" value="TreeGrafter"/>
</dbReference>
<sequence>MSKETQELTLNPNLIAFQNNLLAEYQEKNKTVKKGQTLFIGSSIMELFPIENWQESGEIKFEKSIYNRAVRATTTQFILDHIHTQIFDLAPSKIFINIGTNDIGFQVKPEIFHENYEKIIQQIQATLPKTEIFVLKYYPVNNVDFGSDEDEAVLFATRNNDLFNLASEKNRDMAEKLGVHFIDVSEGLADENGNLKKEYTFDGAHISPAGCQVILKNLAQYL</sequence>
<gene>
    <name evidence="2" type="ORF">RsY01_1173</name>
</gene>
<accession>A0A224XD86</accession>
<dbReference type="InterPro" id="IPR051532">
    <property type="entry name" value="Ester_Hydrolysis_Enzymes"/>
</dbReference>
<dbReference type="SUPFAM" id="SSF52266">
    <property type="entry name" value="SGNH hydrolase"/>
    <property type="match status" value="1"/>
</dbReference>
<organism evidence="2 3">
    <name type="scientific">Pseudolactococcus reticulitermitis</name>
    <dbReference type="NCBI Taxonomy" id="2025039"/>
    <lineage>
        <taxon>Bacteria</taxon>
        <taxon>Bacillati</taxon>
        <taxon>Bacillota</taxon>
        <taxon>Bacilli</taxon>
        <taxon>Lactobacillales</taxon>
        <taxon>Streptococcaceae</taxon>
        <taxon>Pseudolactococcus</taxon>
    </lineage>
</organism>
<protein>
    <recommendedName>
        <fullName evidence="1">SGNH hydrolase-type esterase domain-containing protein</fullName>
    </recommendedName>
</protein>
<dbReference type="CDD" id="cd01841">
    <property type="entry name" value="NnaC_like"/>
    <property type="match status" value="1"/>
</dbReference>